<keyword evidence="3" id="KW-1185">Reference proteome</keyword>
<feature type="transmembrane region" description="Helical" evidence="1">
    <location>
        <begin position="51"/>
        <end position="71"/>
    </location>
</feature>
<accession>A0A4Z2DBN8</accession>
<sequence length="81" mass="9553">MAQRFEDAARSTTNPTLFAIHDHRRPVSRSRGDSFHATEPTKRNCYYCKRLGRFAVILFVFIIFAFIFVLFNLRFYGSISR</sequence>
<proteinExistence type="predicted"/>
<dbReference type="EMBL" id="SKCS01000182">
    <property type="protein sequence ID" value="TNN13856.1"/>
    <property type="molecule type" value="Genomic_DNA"/>
</dbReference>
<dbReference type="Proteomes" id="UP000311919">
    <property type="component" value="Unassembled WGS sequence"/>
</dbReference>
<keyword evidence="1" id="KW-0812">Transmembrane</keyword>
<keyword evidence="1" id="KW-0472">Membrane</keyword>
<evidence type="ECO:0000313" key="3">
    <source>
        <dbReference type="Proteomes" id="UP000311919"/>
    </source>
</evidence>
<reference evidence="2 3" key="1">
    <citation type="submission" date="2019-03" db="EMBL/GenBank/DDBJ databases">
        <title>An improved genome assembly of the fluke Schistosoma japonicum.</title>
        <authorList>
            <person name="Hu W."/>
            <person name="Luo F."/>
            <person name="Yin M."/>
            <person name="Mo X."/>
            <person name="Sun C."/>
            <person name="Wu Q."/>
            <person name="Zhu B."/>
            <person name="Xiang M."/>
            <person name="Wang J."/>
            <person name="Wang Y."/>
            <person name="Zhang T."/>
            <person name="Xu B."/>
            <person name="Zheng H."/>
            <person name="Feng Z."/>
        </authorList>
    </citation>
    <scope>NUCLEOTIDE SEQUENCE [LARGE SCALE GENOMIC DNA]</scope>
    <source>
        <strain evidence="2">HuSjv2</strain>
        <tissue evidence="2">Worms</tissue>
    </source>
</reference>
<keyword evidence="1" id="KW-1133">Transmembrane helix</keyword>
<evidence type="ECO:0000313" key="2">
    <source>
        <dbReference type="EMBL" id="TNN13856.1"/>
    </source>
</evidence>
<organism evidence="2 3">
    <name type="scientific">Schistosoma japonicum</name>
    <name type="common">Blood fluke</name>
    <dbReference type="NCBI Taxonomy" id="6182"/>
    <lineage>
        <taxon>Eukaryota</taxon>
        <taxon>Metazoa</taxon>
        <taxon>Spiralia</taxon>
        <taxon>Lophotrochozoa</taxon>
        <taxon>Platyhelminthes</taxon>
        <taxon>Trematoda</taxon>
        <taxon>Digenea</taxon>
        <taxon>Strigeidida</taxon>
        <taxon>Schistosomatoidea</taxon>
        <taxon>Schistosomatidae</taxon>
        <taxon>Schistosoma</taxon>
    </lineage>
</organism>
<gene>
    <name evidence="2" type="ORF">EWB00_002570</name>
</gene>
<dbReference type="AlphaFoldDB" id="A0A4Z2DBN8"/>
<comment type="caution">
    <text evidence="2">The sequence shown here is derived from an EMBL/GenBank/DDBJ whole genome shotgun (WGS) entry which is preliminary data.</text>
</comment>
<evidence type="ECO:0000256" key="1">
    <source>
        <dbReference type="SAM" id="Phobius"/>
    </source>
</evidence>
<protein>
    <submittedName>
        <fullName evidence="2">Uncharacterized protein</fullName>
    </submittedName>
</protein>
<name>A0A4Z2DBN8_SCHJA</name>